<name>A0ABW5SLT6_9BACL</name>
<dbReference type="PRINTS" id="PR00080">
    <property type="entry name" value="SDRFAMILY"/>
</dbReference>
<dbReference type="Gene3D" id="3.40.50.720">
    <property type="entry name" value="NAD(P)-binding Rossmann-like Domain"/>
    <property type="match status" value="1"/>
</dbReference>
<dbReference type="InterPro" id="IPR002347">
    <property type="entry name" value="SDR_fam"/>
</dbReference>
<dbReference type="PANTHER" id="PTHR44196">
    <property type="entry name" value="DEHYDROGENASE/REDUCTASE SDR FAMILY MEMBER 7B"/>
    <property type="match status" value="1"/>
</dbReference>
<evidence type="ECO:0000256" key="1">
    <source>
        <dbReference type="ARBA" id="ARBA00006484"/>
    </source>
</evidence>
<dbReference type="Pfam" id="PF00106">
    <property type="entry name" value="adh_short"/>
    <property type="match status" value="1"/>
</dbReference>
<accession>A0ABW5SLT6</accession>
<organism evidence="4 5">
    <name type="scientific">Paenibacillus shunpengii</name>
    <dbReference type="NCBI Taxonomy" id="2054424"/>
    <lineage>
        <taxon>Bacteria</taxon>
        <taxon>Bacillati</taxon>
        <taxon>Bacillota</taxon>
        <taxon>Bacilli</taxon>
        <taxon>Bacillales</taxon>
        <taxon>Paenibacillaceae</taxon>
        <taxon>Paenibacillus</taxon>
    </lineage>
</organism>
<dbReference type="RefSeq" id="WP_379261774.1">
    <property type="nucleotide sequence ID" value="NZ_JBHUMJ010000002.1"/>
</dbReference>
<dbReference type="Proteomes" id="UP001597540">
    <property type="component" value="Unassembled WGS sequence"/>
</dbReference>
<proteinExistence type="inferred from homology"/>
<keyword evidence="2 4" id="KW-0560">Oxidoreductase</keyword>
<dbReference type="GO" id="GO:0016491">
    <property type="term" value="F:oxidoreductase activity"/>
    <property type="evidence" value="ECO:0007669"/>
    <property type="project" value="UniProtKB-KW"/>
</dbReference>
<comment type="caution">
    <text evidence="4">The sequence shown here is derived from an EMBL/GenBank/DDBJ whole genome shotgun (WGS) entry which is preliminary data.</text>
</comment>
<protein>
    <submittedName>
        <fullName evidence="4">SDR family NAD(P)-dependent oxidoreductase</fullName>
        <ecNumber evidence="4">1.-.-.-</ecNumber>
    </submittedName>
</protein>
<reference evidence="5" key="1">
    <citation type="journal article" date="2019" name="Int. J. Syst. Evol. Microbiol.">
        <title>The Global Catalogue of Microorganisms (GCM) 10K type strain sequencing project: providing services to taxonomists for standard genome sequencing and annotation.</title>
        <authorList>
            <consortium name="The Broad Institute Genomics Platform"/>
            <consortium name="The Broad Institute Genome Sequencing Center for Infectious Disease"/>
            <person name="Wu L."/>
            <person name="Ma J."/>
        </authorList>
    </citation>
    <scope>NUCLEOTIDE SEQUENCE [LARGE SCALE GENOMIC DNA]</scope>
    <source>
        <strain evidence="5">KCTC 33849</strain>
    </source>
</reference>
<dbReference type="PRINTS" id="PR00081">
    <property type="entry name" value="GDHRDH"/>
</dbReference>
<dbReference type="InterPro" id="IPR036291">
    <property type="entry name" value="NAD(P)-bd_dom_sf"/>
</dbReference>
<evidence type="ECO:0000313" key="4">
    <source>
        <dbReference type="EMBL" id="MFD2700767.1"/>
    </source>
</evidence>
<dbReference type="SUPFAM" id="SSF51735">
    <property type="entry name" value="NAD(P)-binding Rossmann-fold domains"/>
    <property type="match status" value="1"/>
</dbReference>
<dbReference type="EC" id="1.-.-.-" evidence="4"/>
<sequence length="270" mass="29820">MMAKTVLITGASGGIGKELADRFAKDGYNLVLVARSEDKLVDLAREYQEKYRVHTTYIAKDVALPGVAEEIYRELKEKEIIIDVLVNNAGFGLYGKFLDTPLEQETNMIDINIKALTVMTKVFLPDMVKRHQGGVLNVASLVGFFPGPLMAVYYATKAYVLSFTEALENELRGTGVTVSALCPGPTATGFVDRAGLATSKLFRSGVMEVERVADIGYREFLRGKTVIVTGGRNKFMAFLPRLLPRKMMTSGVRYAQAKSDHKTHHIGFNK</sequence>
<dbReference type="PANTHER" id="PTHR44196:SF2">
    <property type="entry name" value="SHORT-CHAIN DEHYDROGENASE-RELATED"/>
    <property type="match status" value="1"/>
</dbReference>
<dbReference type="PIRSF" id="PIRSF000126">
    <property type="entry name" value="11-beta-HSD1"/>
    <property type="match status" value="1"/>
</dbReference>
<dbReference type="EMBL" id="JBHUMJ010000002">
    <property type="protein sequence ID" value="MFD2700767.1"/>
    <property type="molecule type" value="Genomic_DNA"/>
</dbReference>
<evidence type="ECO:0000256" key="2">
    <source>
        <dbReference type="ARBA" id="ARBA00023002"/>
    </source>
</evidence>
<comment type="similarity">
    <text evidence="1 3">Belongs to the short-chain dehydrogenases/reductases (SDR) family.</text>
</comment>
<evidence type="ECO:0000256" key="3">
    <source>
        <dbReference type="RuleBase" id="RU000363"/>
    </source>
</evidence>
<keyword evidence="5" id="KW-1185">Reference proteome</keyword>
<evidence type="ECO:0000313" key="5">
    <source>
        <dbReference type="Proteomes" id="UP001597540"/>
    </source>
</evidence>
<gene>
    <name evidence="4" type="ORF">ACFSVM_09825</name>
</gene>